<feature type="transmembrane region" description="Helical" evidence="1">
    <location>
        <begin position="20"/>
        <end position="44"/>
    </location>
</feature>
<keyword evidence="1" id="KW-0472">Membrane</keyword>
<dbReference type="EMBL" id="FSQW01000001">
    <property type="protein sequence ID" value="SIN59839.1"/>
    <property type="molecule type" value="Genomic_DNA"/>
</dbReference>
<reference evidence="3" key="1">
    <citation type="submission" date="2016-11" db="EMBL/GenBank/DDBJ databases">
        <authorList>
            <person name="Varghese N."/>
            <person name="Submissions S."/>
        </authorList>
    </citation>
    <scope>NUCLEOTIDE SEQUENCE [LARGE SCALE GENOMIC DNA]</scope>
    <source>
        <strain evidence="3">DSM 22363</strain>
    </source>
</reference>
<accession>A0A1N6CN15</accession>
<keyword evidence="1" id="KW-1133">Transmembrane helix</keyword>
<keyword evidence="1" id="KW-0812">Transmembrane</keyword>
<sequence>MKTRQKSGKAEAAGGNPGKFRLALASWLGVWPVLTGLSFILTPLLQPWPLAARTLVTSAIMVPVMIFGVMPAIERLLSTFTKIGCQPQSRS</sequence>
<evidence type="ECO:0000313" key="3">
    <source>
        <dbReference type="Proteomes" id="UP000185192"/>
    </source>
</evidence>
<protein>
    <submittedName>
        <fullName evidence="2">Uncharacterized protein</fullName>
    </submittedName>
</protein>
<gene>
    <name evidence="2" type="ORF">SAMN02745824_0376</name>
</gene>
<dbReference type="AlphaFoldDB" id="A0A1N6CN15"/>
<dbReference type="RefSeq" id="WP_074203458.1">
    <property type="nucleotide sequence ID" value="NZ_FSQW01000001.1"/>
</dbReference>
<proteinExistence type="predicted"/>
<dbReference type="OrthoDB" id="1494254at2"/>
<organism evidence="2 3">
    <name type="scientific">Parasphingorhabdus marina DSM 22363</name>
    <dbReference type="NCBI Taxonomy" id="1123272"/>
    <lineage>
        <taxon>Bacteria</taxon>
        <taxon>Pseudomonadati</taxon>
        <taxon>Pseudomonadota</taxon>
        <taxon>Alphaproteobacteria</taxon>
        <taxon>Sphingomonadales</taxon>
        <taxon>Sphingomonadaceae</taxon>
        <taxon>Parasphingorhabdus</taxon>
    </lineage>
</organism>
<dbReference type="STRING" id="1123272.SAMN02745824_0376"/>
<feature type="transmembrane region" description="Helical" evidence="1">
    <location>
        <begin position="50"/>
        <end position="73"/>
    </location>
</feature>
<keyword evidence="3" id="KW-1185">Reference proteome</keyword>
<evidence type="ECO:0000313" key="2">
    <source>
        <dbReference type="EMBL" id="SIN59839.1"/>
    </source>
</evidence>
<name>A0A1N6CN15_9SPHN</name>
<evidence type="ECO:0000256" key="1">
    <source>
        <dbReference type="SAM" id="Phobius"/>
    </source>
</evidence>
<dbReference type="Proteomes" id="UP000185192">
    <property type="component" value="Unassembled WGS sequence"/>
</dbReference>